<dbReference type="GO" id="GO:0007094">
    <property type="term" value="P:mitotic spindle assembly checkpoint signaling"/>
    <property type="evidence" value="ECO:0007669"/>
    <property type="project" value="InterPro"/>
</dbReference>
<accession>A0AAD5TF73</accession>
<dbReference type="InterPro" id="IPR015661">
    <property type="entry name" value="Bub1/Mad3"/>
</dbReference>
<dbReference type="PROSITE" id="PS51489">
    <property type="entry name" value="BUB1_N"/>
    <property type="match status" value="1"/>
</dbReference>
<feature type="domain" description="Protein kinase" evidence="6">
    <location>
        <begin position="1046"/>
        <end position="1499"/>
    </location>
</feature>
<dbReference type="EMBL" id="JADGJQ010000069">
    <property type="protein sequence ID" value="KAJ3173859.1"/>
    <property type="molecule type" value="Genomic_DNA"/>
</dbReference>
<comment type="subcellular location">
    <subcellularLocation>
        <location evidence="1">Chromosome</location>
        <location evidence="1">Centromere</location>
        <location evidence="1">Kinetochore</location>
    </subcellularLocation>
</comment>
<proteinExistence type="predicted"/>
<dbReference type="SMART" id="SM00777">
    <property type="entry name" value="Mad3_BUB1_I"/>
    <property type="match status" value="1"/>
</dbReference>
<dbReference type="Gene3D" id="1.10.510.10">
    <property type="entry name" value="Transferase(Phosphotransferase) domain 1"/>
    <property type="match status" value="1"/>
</dbReference>
<feature type="region of interest" description="Disordered" evidence="5">
    <location>
        <begin position="310"/>
        <end position="451"/>
    </location>
</feature>
<keyword evidence="3" id="KW-0995">Kinetochore</keyword>
<dbReference type="PANTHER" id="PTHR14030">
    <property type="entry name" value="MITOTIC CHECKPOINT SERINE/THREONINE-PROTEIN KINASE BUB1"/>
    <property type="match status" value="1"/>
</dbReference>
<dbReference type="GO" id="GO:0004672">
    <property type="term" value="F:protein kinase activity"/>
    <property type="evidence" value="ECO:0007669"/>
    <property type="project" value="InterPro"/>
</dbReference>
<feature type="compositionally biased region" description="Acidic residues" evidence="5">
    <location>
        <begin position="1093"/>
        <end position="1129"/>
    </location>
</feature>
<feature type="compositionally biased region" description="Acidic residues" evidence="5">
    <location>
        <begin position="692"/>
        <end position="703"/>
    </location>
</feature>
<sequence>MATDAAASSSTCSAASSSVLSMDDLERHKENVKPLAAGRSAAALARLLSSQQQQLSSVELERQRALLAAQVDDAPSLASYHAYLVFLQQNYPAEHPTFRDVLQAGVRHLKHNAAAKRDPRLLWMWIEVVKFAAQPVDVFKYLSVNDIATDLADYYIAYAGQMVVLERWEEAEEIFRLGINRNAQPLEKLQQKYKDFLQQPRGDSKPDADDAELGSTAPVSAAPNSSAARRPALAPRAAPRAAARQTSQSQQQQQPKTTANTNPRSKIQVYQDRTDRESVPQLAARVMPTATTANEWGDYGTVASRRKENVKEATRWTGATLPQKAAAAPSSRGSRIEVYQDEPSGSDLQVPDIPEAVLREKDVSSPADVVADMDSAEKPRRLQSTQSAPAAPPPASNPPPSQQPQQTPTPAPPAPADQPISQPPQQQQPAPKSKPKAKSERHCIAANKMKRPGSDALLISFEEIRAAYLRAMEPPTPAPKPASPAEIAAAAATPCGNAPASTKMGFTHKARGMASPTINTKAALADVFDMFNRPLQSETALAAESENVGDDDGGLYVDNDETISAKVYRPPAKISIGVFEDDEDSESETGPRGDLRPFGGGLPQKQQPEQQQPAVASSVSRPFAFSRDENENPFTEPEPERRENHAPPAAPSQPQSPPPTRRTSPPSAASRFAGRFDPALQSTPYHRRRLSDDDDDNDTDEHDDIARGEPAAFYNPHRGHAIMTPITEASREYDRTMALSTIGRSREPSSVFQQSARLARSGHNHHDDGHTAMTMATFGDRTISSISYDGSSSHHTLENVAGDDEEDYGGAGGVATVLPAAVAIGRAVTLPADGGLPVSTRELSGVRVESDEEERHHEILRKDLQLLHSDDDGGFAQDFASLQLCAASPQIGSSSPQLLCGSPSLVNDGGASSSPQLLNAFAALSLGQASVPPPLNLDGRHLGPTADERVAALAILAASSSPCDPYSAALAQAQLTAVDFAQVPRLNVYQPSTPLGAATVFERAVRAASSGGGGNAAARKKFPAHGKNTTVGEEASVELPGRACPLRLVRKLGEGGFAKVYAVADDSIALAPRRRRIKSRRGLGRRGHAVEGSSDEDGADADGESEDDYGVDSGDEEADEDNDPDVDADGDAHWALKIETTTPTSMWEHVVIATLHAKLDSRAARAVIRSVSCHVFPDETAHLLALGGRVGVGKSSNKASRSMTLLDAVNAAGEQGYAAGMANGSMTGPAGTVVATGVNESLAAFWTVELLRVIEAVHVAGFVHRDVKPDNVLVRSGSVSSLTRDSWDAAYDPTGGGGWSDHGVTLIDWGAAVHVGAFPPLHSFKISPSSLPSSPAPQPQPPNRRAHTAKPGAAVAEGGPDASVECWEVRTGAPWTYEPDWYGVAAVVHVLLFGRYMQVVHEPASDDNDNDADASANANGRRPRIMLAANFKRYWQTELWRGLFDVLLNPHLADSTTTTSVGGHDDVDNDDDEAFATLAARFPAARVIRERRRALERWLAGRGGGSSGSSVLRGLLKRVGRGS</sequence>
<evidence type="ECO:0000256" key="4">
    <source>
        <dbReference type="ARBA" id="ARBA00023328"/>
    </source>
</evidence>
<feature type="region of interest" description="Disordered" evidence="5">
    <location>
        <begin position="577"/>
        <end position="716"/>
    </location>
</feature>
<feature type="compositionally biased region" description="Low complexity" evidence="5">
    <location>
        <begin position="216"/>
        <end position="263"/>
    </location>
</feature>
<evidence type="ECO:0000256" key="1">
    <source>
        <dbReference type="ARBA" id="ARBA00004629"/>
    </source>
</evidence>
<dbReference type="GO" id="GO:0005634">
    <property type="term" value="C:nucleus"/>
    <property type="evidence" value="ECO:0007669"/>
    <property type="project" value="TreeGrafter"/>
</dbReference>
<dbReference type="PANTHER" id="PTHR14030:SF4">
    <property type="entry name" value="BUB1 KINASE, ISOFORM A-RELATED"/>
    <property type="match status" value="1"/>
</dbReference>
<feature type="compositionally biased region" description="Pro residues" evidence="5">
    <location>
        <begin position="648"/>
        <end position="660"/>
    </location>
</feature>
<dbReference type="PROSITE" id="PS00108">
    <property type="entry name" value="PROTEIN_KINASE_ST"/>
    <property type="match status" value="1"/>
</dbReference>
<dbReference type="PROSITE" id="PS50011">
    <property type="entry name" value="PROTEIN_KINASE_DOM"/>
    <property type="match status" value="1"/>
</dbReference>
<dbReference type="InterPro" id="IPR008271">
    <property type="entry name" value="Ser/Thr_kinase_AS"/>
</dbReference>
<comment type="caution">
    <text evidence="8">The sequence shown here is derived from an EMBL/GenBank/DDBJ whole genome shotgun (WGS) entry which is preliminary data.</text>
</comment>
<feature type="region of interest" description="Disordered" evidence="5">
    <location>
        <begin position="1328"/>
        <end position="1359"/>
    </location>
</feature>
<dbReference type="Pfam" id="PF08311">
    <property type="entry name" value="Mad3_BUB1_I"/>
    <property type="match status" value="1"/>
</dbReference>
<feature type="compositionally biased region" description="Low complexity" evidence="5">
    <location>
        <begin position="417"/>
        <end position="431"/>
    </location>
</feature>
<feature type="region of interest" description="Disordered" evidence="5">
    <location>
        <begin position="1081"/>
        <end position="1129"/>
    </location>
</feature>
<name>A0AAD5TF73_9FUNG</name>
<gene>
    <name evidence="8" type="ORF">HDU87_007362</name>
</gene>
<feature type="domain" description="BUB1 N-terminal" evidence="7">
    <location>
        <begin position="60"/>
        <end position="220"/>
    </location>
</feature>
<evidence type="ECO:0000313" key="9">
    <source>
        <dbReference type="Proteomes" id="UP001212152"/>
    </source>
</evidence>
<dbReference type="GO" id="GO:0051754">
    <property type="term" value="P:meiotic sister chromatid cohesion, centromeric"/>
    <property type="evidence" value="ECO:0007669"/>
    <property type="project" value="TreeGrafter"/>
</dbReference>
<evidence type="ECO:0000256" key="5">
    <source>
        <dbReference type="SAM" id="MobiDB-lite"/>
    </source>
</evidence>
<dbReference type="InterPro" id="IPR013212">
    <property type="entry name" value="Mad3/Bub1_I"/>
</dbReference>
<keyword evidence="2" id="KW-0158">Chromosome</keyword>
<feature type="region of interest" description="Disordered" evidence="5">
    <location>
        <begin position="198"/>
        <end position="279"/>
    </location>
</feature>
<keyword evidence="9" id="KW-1185">Reference proteome</keyword>
<dbReference type="Gene3D" id="1.25.40.430">
    <property type="match status" value="1"/>
</dbReference>
<dbReference type="GO" id="GO:0032991">
    <property type="term" value="C:protein-containing complex"/>
    <property type="evidence" value="ECO:0007669"/>
    <property type="project" value="UniProtKB-ARBA"/>
</dbReference>
<evidence type="ECO:0000259" key="7">
    <source>
        <dbReference type="PROSITE" id="PS51489"/>
    </source>
</evidence>
<organism evidence="8 9">
    <name type="scientific">Geranomyces variabilis</name>
    <dbReference type="NCBI Taxonomy" id="109894"/>
    <lineage>
        <taxon>Eukaryota</taxon>
        <taxon>Fungi</taxon>
        <taxon>Fungi incertae sedis</taxon>
        <taxon>Chytridiomycota</taxon>
        <taxon>Chytridiomycota incertae sedis</taxon>
        <taxon>Chytridiomycetes</taxon>
        <taxon>Spizellomycetales</taxon>
        <taxon>Powellomycetaceae</taxon>
        <taxon>Geranomyces</taxon>
    </lineage>
</organism>
<feature type="compositionally biased region" description="Low complexity" evidence="5">
    <location>
        <begin position="661"/>
        <end position="670"/>
    </location>
</feature>
<dbReference type="InterPro" id="IPR000719">
    <property type="entry name" value="Prot_kinase_dom"/>
</dbReference>
<evidence type="ECO:0008006" key="10">
    <source>
        <dbReference type="Google" id="ProtNLM"/>
    </source>
</evidence>
<dbReference type="GO" id="GO:0005524">
    <property type="term" value="F:ATP binding"/>
    <property type="evidence" value="ECO:0007669"/>
    <property type="project" value="InterPro"/>
</dbReference>
<protein>
    <recommendedName>
        <fullName evidence="10">Non-specific serine/threonine protein kinase</fullName>
    </recommendedName>
</protein>
<feature type="compositionally biased region" description="Low complexity" evidence="5">
    <location>
        <begin position="603"/>
        <end position="613"/>
    </location>
</feature>
<dbReference type="Proteomes" id="UP001212152">
    <property type="component" value="Unassembled WGS sequence"/>
</dbReference>
<dbReference type="SUPFAM" id="SSF56112">
    <property type="entry name" value="Protein kinase-like (PK-like)"/>
    <property type="match status" value="1"/>
</dbReference>
<evidence type="ECO:0000256" key="3">
    <source>
        <dbReference type="ARBA" id="ARBA00022838"/>
    </source>
</evidence>
<reference evidence="8" key="1">
    <citation type="submission" date="2020-05" db="EMBL/GenBank/DDBJ databases">
        <title>Phylogenomic resolution of chytrid fungi.</title>
        <authorList>
            <person name="Stajich J.E."/>
            <person name="Amses K."/>
            <person name="Simmons R."/>
            <person name="Seto K."/>
            <person name="Myers J."/>
            <person name="Bonds A."/>
            <person name="Quandt C.A."/>
            <person name="Barry K."/>
            <person name="Liu P."/>
            <person name="Grigoriev I."/>
            <person name="Longcore J.E."/>
            <person name="James T.Y."/>
        </authorList>
    </citation>
    <scope>NUCLEOTIDE SEQUENCE</scope>
    <source>
        <strain evidence="8">JEL0379</strain>
    </source>
</reference>
<keyword evidence="4" id="KW-0137">Centromere</keyword>
<evidence type="ECO:0000256" key="2">
    <source>
        <dbReference type="ARBA" id="ARBA00022454"/>
    </source>
</evidence>
<dbReference type="InterPro" id="IPR011009">
    <property type="entry name" value="Kinase-like_dom_sf"/>
</dbReference>
<evidence type="ECO:0000259" key="6">
    <source>
        <dbReference type="PROSITE" id="PS50011"/>
    </source>
</evidence>
<dbReference type="SMART" id="SM00220">
    <property type="entry name" value="S_TKc"/>
    <property type="match status" value="1"/>
</dbReference>
<feature type="compositionally biased region" description="Pro residues" evidence="5">
    <location>
        <begin position="390"/>
        <end position="416"/>
    </location>
</feature>
<dbReference type="GO" id="GO:0000776">
    <property type="term" value="C:kinetochore"/>
    <property type="evidence" value="ECO:0007669"/>
    <property type="project" value="UniProtKB-KW"/>
</dbReference>
<evidence type="ECO:0000313" key="8">
    <source>
        <dbReference type="EMBL" id="KAJ3173859.1"/>
    </source>
</evidence>